<evidence type="ECO:0000313" key="2">
    <source>
        <dbReference type="Proteomes" id="UP000264006"/>
    </source>
</evidence>
<accession>A0A346XUE8</accession>
<name>A0A346XUE8_9ACTN</name>
<sequence length="202" mass="21096">MTPSTASHERTVSVSLPEGWTVADPTDPTAWSRGTDAVRGVLRQRGHDRAARAGVVLAASCRQRLPDGTAFAVDLSVALRRTGVQAPQPTPTMLRAAMLGTGRGTSEEVVRPLGSPTVEELPVGTGVRQRGVATFRARGGLVVQLLVDRFVIPVDGALLIADFRTPHVGDHEQLGPVFTAIAATLEVDGTPDPVGVPGQASS</sequence>
<gene>
    <name evidence="1" type="ORF">DVS28_a1145</name>
</gene>
<dbReference type="AlphaFoldDB" id="A0A346XUE8"/>
<keyword evidence="2" id="KW-1185">Reference proteome</keyword>
<protein>
    <submittedName>
        <fullName evidence="1">Uncharacterized protein</fullName>
    </submittedName>
</protein>
<dbReference type="KEGG" id="euz:DVS28_a1145"/>
<dbReference type="EMBL" id="CP031165">
    <property type="protein sequence ID" value="AXV05845.1"/>
    <property type="molecule type" value="Genomic_DNA"/>
</dbReference>
<dbReference type="OrthoDB" id="9827112at2"/>
<organism evidence="1 2">
    <name type="scientific">Euzebya pacifica</name>
    <dbReference type="NCBI Taxonomy" id="1608957"/>
    <lineage>
        <taxon>Bacteria</taxon>
        <taxon>Bacillati</taxon>
        <taxon>Actinomycetota</taxon>
        <taxon>Nitriliruptoria</taxon>
        <taxon>Euzebyales</taxon>
    </lineage>
</organism>
<reference evidence="1 2" key="1">
    <citation type="submission" date="2018-09" db="EMBL/GenBank/DDBJ databases">
        <title>Complete genome sequence of Euzebya sp. DY32-46 isolated from seawater of Pacific Ocean.</title>
        <authorList>
            <person name="Xu L."/>
            <person name="Wu Y.-H."/>
            <person name="Xu X.-W."/>
        </authorList>
    </citation>
    <scope>NUCLEOTIDE SEQUENCE [LARGE SCALE GENOMIC DNA]</scope>
    <source>
        <strain evidence="1 2">DY32-46</strain>
    </source>
</reference>
<proteinExistence type="predicted"/>
<dbReference type="Proteomes" id="UP000264006">
    <property type="component" value="Chromosome"/>
</dbReference>
<dbReference type="RefSeq" id="WP_114590589.1">
    <property type="nucleotide sequence ID" value="NZ_CP031165.1"/>
</dbReference>
<evidence type="ECO:0000313" key="1">
    <source>
        <dbReference type="EMBL" id="AXV05845.1"/>
    </source>
</evidence>